<dbReference type="AlphaFoldDB" id="D8LPY0"/>
<gene>
    <name evidence="2" type="ORF">Esi_0056_0048</name>
</gene>
<dbReference type="InParanoid" id="D8LPY0"/>
<feature type="compositionally biased region" description="Basic and acidic residues" evidence="1">
    <location>
        <begin position="221"/>
        <end position="236"/>
    </location>
</feature>
<name>D8LPY0_ECTSI</name>
<proteinExistence type="predicted"/>
<feature type="compositionally biased region" description="Gly residues" evidence="1">
    <location>
        <begin position="162"/>
        <end position="184"/>
    </location>
</feature>
<sequence length="348" mass="36585">MVGILAALFNDLEERYSTTYGQDPVVDDAVLGFIQRIKDIGQGMTVFTVSRLQTHSLISNTVQLCHRMAGDQHSQLAKDYPSVEQVEYDTYDQSTDDGGRVLEDDDSDDDDDDAWGGRDQRARSPAGGSVEGTGASGGGAGGENGAAASNPAKRRKRSSGGAVAGDGGGGASSSGGAADGGGANVGEEVEEGFEDMPLSSAGKGKKKGKGKPGAGAGAENGTKKEAKEREGEARKEEVVAGLMVRERYHAVVIKLVARSKWASEPAGRAHKDVITRAREVIMTIFIDSFHRRLLSLHRLVTSLDQLDRMIAWADDVEEGVNAKEAGVLGPGMPMSEIGLTNIALTVPE</sequence>
<feature type="compositionally biased region" description="Gly residues" evidence="1">
    <location>
        <begin position="129"/>
        <end position="144"/>
    </location>
</feature>
<accession>D8LPY0</accession>
<protein>
    <submittedName>
        <fullName evidence="2">Uncharacterized protein</fullName>
    </submittedName>
</protein>
<feature type="compositionally biased region" description="Acidic residues" evidence="1">
    <location>
        <begin position="103"/>
        <end position="114"/>
    </location>
</feature>
<feature type="region of interest" description="Disordered" evidence="1">
    <location>
        <begin position="90"/>
        <end position="236"/>
    </location>
</feature>
<dbReference type="EMBL" id="FN648774">
    <property type="protein sequence ID" value="CBN74872.1"/>
    <property type="molecule type" value="Genomic_DNA"/>
</dbReference>
<reference evidence="2 3" key="1">
    <citation type="journal article" date="2010" name="Nature">
        <title>The Ectocarpus genome and the independent evolution of multicellularity in brown algae.</title>
        <authorList>
            <person name="Cock J.M."/>
            <person name="Sterck L."/>
            <person name="Rouze P."/>
            <person name="Scornet D."/>
            <person name="Allen A.E."/>
            <person name="Amoutzias G."/>
            <person name="Anthouard V."/>
            <person name="Artiguenave F."/>
            <person name="Aury J.M."/>
            <person name="Badger J.H."/>
            <person name="Beszteri B."/>
            <person name="Billiau K."/>
            <person name="Bonnet E."/>
            <person name="Bothwell J.H."/>
            <person name="Bowler C."/>
            <person name="Boyen C."/>
            <person name="Brownlee C."/>
            <person name="Carrano C.J."/>
            <person name="Charrier B."/>
            <person name="Cho G.Y."/>
            <person name="Coelho S.M."/>
            <person name="Collen J."/>
            <person name="Corre E."/>
            <person name="Da Silva C."/>
            <person name="Delage L."/>
            <person name="Delaroque N."/>
            <person name="Dittami S.M."/>
            <person name="Doulbeau S."/>
            <person name="Elias M."/>
            <person name="Farnham G."/>
            <person name="Gachon C.M."/>
            <person name="Gschloessl B."/>
            <person name="Heesch S."/>
            <person name="Jabbari K."/>
            <person name="Jubin C."/>
            <person name="Kawai H."/>
            <person name="Kimura K."/>
            <person name="Kloareg B."/>
            <person name="Kupper F.C."/>
            <person name="Lang D."/>
            <person name="Le Bail A."/>
            <person name="Leblanc C."/>
            <person name="Lerouge P."/>
            <person name="Lohr M."/>
            <person name="Lopez P.J."/>
            <person name="Martens C."/>
            <person name="Maumus F."/>
            <person name="Michel G."/>
            <person name="Miranda-Saavedra D."/>
            <person name="Morales J."/>
            <person name="Moreau H."/>
            <person name="Motomura T."/>
            <person name="Nagasato C."/>
            <person name="Napoli C.A."/>
            <person name="Nelson D.R."/>
            <person name="Nyvall-Collen P."/>
            <person name="Peters A.F."/>
            <person name="Pommier C."/>
            <person name="Potin P."/>
            <person name="Poulain J."/>
            <person name="Quesneville H."/>
            <person name="Read B."/>
            <person name="Rensing S.A."/>
            <person name="Ritter A."/>
            <person name="Rousvoal S."/>
            <person name="Samanta M."/>
            <person name="Samson G."/>
            <person name="Schroeder D.C."/>
            <person name="Segurens B."/>
            <person name="Strittmatter M."/>
            <person name="Tonon T."/>
            <person name="Tregear J.W."/>
            <person name="Valentin K."/>
            <person name="von Dassow P."/>
            <person name="Yamagishi T."/>
            <person name="Van de Peer Y."/>
            <person name="Wincker P."/>
        </authorList>
    </citation>
    <scope>NUCLEOTIDE SEQUENCE [LARGE SCALE GENOMIC DNA]</scope>
    <source>
        <strain evidence="3">Ec32 / CCAP1310/4</strain>
    </source>
</reference>
<evidence type="ECO:0000313" key="3">
    <source>
        <dbReference type="Proteomes" id="UP000002630"/>
    </source>
</evidence>
<dbReference type="OrthoDB" id="10503527at2759"/>
<dbReference type="EMBL" id="FN649735">
    <property type="protein sequence ID" value="CBN74872.1"/>
    <property type="molecule type" value="Genomic_DNA"/>
</dbReference>
<evidence type="ECO:0000256" key="1">
    <source>
        <dbReference type="SAM" id="MobiDB-lite"/>
    </source>
</evidence>
<keyword evidence="3" id="KW-1185">Reference proteome</keyword>
<dbReference type="Proteomes" id="UP000002630">
    <property type="component" value="Linkage Group LG10"/>
</dbReference>
<organism evidence="2 3">
    <name type="scientific">Ectocarpus siliculosus</name>
    <name type="common">Brown alga</name>
    <name type="synonym">Conferva siliculosa</name>
    <dbReference type="NCBI Taxonomy" id="2880"/>
    <lineage>
        <taxon>Eukaryota</taxon>
        <taxon>Sar</taxon>
        <taxon>Stramenopiles</taxon>
        <taxon>Ochrophyta</taxon>
        <taxon>PX clade</taxon>
        <taxon>Phaeophyceae</taxon>
        <taxon>Ectocarpales</taxon>
        <taxon>Ectocarpaceae</taxon>
        <taxon>Ectocarpus</taxon>
    </lineage>
</organism>
<evidence type="ECO:0000313" key="2">
    <source>
        <dbReference type="EMBL" id="CBN74872.1"/>
    </source>
</evidence>